<evidence type="ECO:0000256" key="6">
    <source>
        <dbReference type="SAM" id="Phobius"/>
    </source>
</evidence>
<reference evidence="8" key="1">
    <citation type="submission" date="2015-07" db="EMBL/GenBank/DDBJ databases">
        <title>Adaptation to a free-living lifestyle via gene acquisitions in the diplomonad Trepomonas sp. PC1.</title>
        <authorList>
            <person name="Xu F."/>
            <person name="Jerlstrom-Hultqvist J."/>
            <person name="Kolisko M."/>
            <person name="Simpson A.G.B."/>
            <person name="Roger A.J."/>
            <person name="Svard S.G."/>
            <person name="Andersson J.O."/>
        </authorList>
    </citation>
    <scope>NUCLEOTIDE SEQUENCE</scope>
    <source>
        <strain evidence="8">PC1</strain>
    </source>
</reference>
<feature type="transmembrane region" description="Helical" evidence="6">
    <location>
        <begin position="267"/>
        <end position="286"/>
    </location>
</feature>
<feature type="transmembrane region" description="Helical" evidence="6">
    <location>
        <begin position="152"/>
        <end position="174"/>
    </location>
</feature>
<keyword evidence="4 6" id="KW-1133">Transmembrane helix</keyword>
<dbReference type="Gene3D" id="1.20.1250.20">
    <property type="entry name" value="MFS general substrate transporter like domains"/>
    <property type="match status" value="2"/>
</dbReference>
<feature type="transmembrane region" description="Helical" evidence="6">
    <location>
        <begin position="76"/>
        <end position="94"/>
    </location>
</feature>
<feature type="non-terminal residue" evidence="8">
    <location>
        <position position="1"/>
    </location>
</feature>
<evidence type="ECO:0000256" key="3">
    <source>
        <dbReference type="ARBA" id="ARBA00022692"/>
    </source>
</evidence>
<evidence type="ECO:0000256" key="4">
    <source>
        <dbReference type="ARBA" id="ARBA00022989"/>
    </source>
</evidence>
<dbReference type="GO" id="GO:0016020">
    <property type="term" value="C:membrane"/>
    <property type="evidence" value="ECO:0007669"/>
    <property type="project" value="UniProtKB-SubCell"/>
</dbReference>
<keyword evidence="2" id="KW-0813">Transport</keyword>
<dbReference type="Pfam" id="PF07690">
    <property type="entry name" value="MFS_1"/>
    <property type="match status" value="1"/>
</dbReference>
<dbReference type="SUPFAM" id="SSF103473">
    <property type="entry name" value="MFS general substrate transporter"/>
    <property type="match status" value="1"/>
</dbReference>
<feature type="transmembrane region" description="Helical" evidence="6">
    <location>
        <begin position="394"/>
        <end position="412"/>
    </location>
</feature>
<organism evidence="8">
    <name type="scientific">Trepomonas sp. PC1</name>
    <dbReference type="NCBI Taxonomy" id="1076344"/>
    <lineage>
        <taxon>Eukaryota</taxon>
        <taxon>Metamonada</taxon>
        <taxon>Diplomonadida</taxon>
        <taxon>Hexamitidae</taxon>
        <taxon>Hexamitinae</taxon>
        <taxon>Trepomonas</taxon>
    </lineage>
</organism>
<comment type="subcellular location">
    <subcellularLocation>
        <location evidence="1">Membrane</location>
        <topology evidence="1">Multi-pass membrane protein</topology>
    </subcellularLocation>
</comment>
<feature type="transmembrane region" description="Helical" evidence="6">
    <location>
        <begin position="44"/>
        <end position="64"/>
    </location>
</feature>
<feature type="transmembrane region" description="Helical" evidence="6">
    <location>
        <begin position="325"/>
        <end position="349"/>
    </location>
</feature>
<accession>A0A146K3J0</accession>
<dbReference type="InterPro" id="IPR020846">
    <property type="entry name" value="MFS_dom"/>
</dbReference>
<dbReference type="PANTHER" id="PTHR19432:SF26">
    <property type="entry name" value="MAJOR FACILITATOR SUPERFAMILY (MFS) PROFILE DOMAIN-CONTAINING PROTEIN"/>
    <property type="match status" value="1"/>
</dbReference>
<evidence type="ECO:0000313" key="8">
    <source>
        <dbReference type="EMBL" id="JAP91453.1"/>
    </source>
</evidence>
<gene>
    <name evidence="8" type="ORF">TPC1_16939</name>
</gene>
<feature type="domain" description="Major facilitator superfamily (MFS) profile" evidence="7">
    <location>
        <begin position="4"/>
        <end position="417"/>
    </location>
</feature>
<dbReference type="InterPro" id="IPR036259">
    <property type="entry name" value="MFS_trans_sf"/>
</dbReference>
<evidence type="ECO:0000256" key="2">
    <source>
        <dbReference type="ARBA" id="ARBA00022448"/>
    </source>
</evidence>
<dbReference type="InterPro" id="IPR011701">
    <property type="entry name" value="MFS"/>
</dbReference>
<feature type="transmembrane region" description="Helical" evidence="6">
    <location>
        <begin position="298"/>
        <end position="319"/>
    </location>
</feature>
<feature type="transmembrane region" description="Helical" evidence="6">
    <location>
        <begin position="12"/>
        <end position="32"/>
    </location>
</feature>
<keyword evidence="5 6" id="KW-0472">Membrane</keyword>
<feature type="transmembrane region" description="Helical" evidence="6">
    <location>
        <begin position="361"/>
        <end position="388"/>
    </location>
</feature>
<dbReference type="GO" id="GO:0008506">
    <property type="term" value="F:sucrose:proton symporter activity"/>
    <property type="evidence" value="ECO:0007669"/>
    <property type="project" value="TreeGrafter"/>
</dbReference>
<dbReference type="PANTHER" id="PTHR19432">
    <property type="entry name" value="SUGAR TRANSPORTER"/>
    <property type="match status" value="1"/>
</dbReference>
<evidence type="ECO:0000259" key="7">
    <source>
        <dbReference type="PROSITE" id="PS50850"/>
    </source>
</evidence>
<dbReference type="AlphaFoldDB" id="A0A146K3J0"/>
<sequence length="434" mass="47599">FWSIGKVLQINLAMAGLQFCFACYCVLTTPFLEELDVQPWMNSAIMVIGPIAGFIVQPFIGYLSDRSRNRIGRRRPFVIFGAIITAISQIWMGMSAKIAGLFYPIDSPGFFTFAQIWAIFGVTFCNTSINVELAAFRSLIADVVPPEAQDKGATYSGFMMGGSFMICNIIMLVMKLVNPDLKYRDVYPILSVIAALTTVALVIPTVTLATEKPFVKKLQKINVFKQLFQEFKNMDKVFYLAMLPLLLGWCGYTPIQQFTGTVFDMQTTIIAQICLNAVTTLISPVIGQFISKLGEQKIFSICGIIYVIAAILLVLSGSIKAMSATWIIGLEFALIGFLNCAMNTIPFVFVGKLAPSQSKGLYSGVFNCVIVLGQAIANVVLTIVNAIVQNDTNPLWIAAVFAAATCASTFFIKDSAKCAVSYEKIEEGDELLQE</sequence>
<feature type="transmembrane region" description="Helical" evidence="6">
    <location>
        <begin position="114"/>
        <end position="140"/>
    </location>
</feature>
<feature type="transmembrane region" description="Helical" evidence="6">
    <location>
        <begin position="237"/>
        <end position="255"/>
    </location>
</feature>
<dbReference type="PROSITE" id="PS50850">
    <property type="entry name" value="MFS"/>
    <property type="match status" value="1"/>
</dbReference>
<name>A0A146K3J0_9EUKA</name>
<protein>
    <submittedName>
        <fullName evidence="8">Major facilitator superfamily protein</fullName>
    </submittedName>
</protein>
<evidence type="ECO:0000256" key="5">
    <source>
        <dbReference type="ARBA" id="ARBA00023136"/>
    </source>
</evidence>
<proteinExistence type="predicted"/>
<feature type="transmembrane region" description="Helical" evidence="6">
    <location>
        <begin position="186"/>
        <end position="210"/>
    </location>
</feature>
<dbReference type="EMBL" id="GDID01005153">
    <property type="protein sequence ID" value="JAP91453.1"/>
    <property type="molecule type" value="Transcribed_RNA"/>
</dbReference>
<keyword evidence="3 6" id="KW-0812">Transmembrane</keyword>
<evidence type="ECO:0000256" key="1">
    <source>
        <dbReference type="ARBA" id="ARBA00004141"/>
    </source>
</evidence>